<proteinExistence type="predicted"/>
<dbReference type="AlphaFoldDB" id="A0A699VU06"/>
<protein>
    <submittedName>
        <fullName evidence="2">Uncharacterized protein</fullName>
    </submittedName>
</protein>
<feature type="compositionally biased region" description="Polar residues" evidence="1">
    <location>
        <begin position="81"/>
        <end position="90"/>
    </location>
</feature>
<comment type="caution">
    <text evidence="2">The sequence shown here is derived from an EMBL/GenBank/DDBJ whole genome shotgun (WGS) entry which is preliminary data.</text>
</comment>
<reference evidence="2" key="1">
    <citation type="journal article" date="2019" name="Sci. Rep.">
        <title>Draft genome of Tanacetum cinerariifolium, the natural source of mosquito coil.</title>
        <authorList>
            <person name="Yamashiro T."/>
            <person name="Shiraishi A."/>
            <person name="Satake H."/>
            <person name="Nakayama K."/>
        </authorList>
    </citation>
    <scope>NUCLEOTIDE SEQUENCE</scope>
</reference>
<feature type="region of interest" description="Disordered" evidence="1">
    <location>
        <begin position="1"/>
        <end position="28"/>
    </location>
</feature>
<feature type="non-terminal residue" evidence="2">
    <location>
        <position position="90"/>
    </location>
</feature>
<organism evidence="2">
    <name type="scientific">Tanacetum cinerariifolium</name>
    <name type="common">Dalmatian daisy</name>
    <name type="synonym">Chrysanthemum cinerariifolium</name>
    <dbReference type="NCBI Taxonomy" id="118510"/>
    <lineage>
        <taxon>Eukaryota</taxon>
        <taxon>Viridiplantae</taxon>
        <taxon>Streptophyta</taxon>
        <taxon>Embryophyta</taxon>
        <taxon>Tracheophyta</taxon>
        <taxon>Spermatophyta</taxon>
        <taxon>Magnoliopsida</taxon>
        <taxon>eudicotyledons</taxon>
        <taxon>Gunneridae</taxon>
        <taxon>Pentapetalae</taxon>
        <taxon>asterids</taxon>
        <taxon>campanulids</taxon>
        <taxon>Asterales</taxon>
        <taxon>Asteraceae</taxon>
        <taxon>Asteroideae</taxon>
        <taxon>Anthemideae</taxon>
        <taxon>Anthemidinae</taxon>
        <taxon>Tanacetum</taxon>
    </lineage>
</organism>
<accession>A0A699VU06</accession>
<feature type="compositionally biased region" description="Low complexity" evidence="1">
    <location>
        <begin position="1"/>
        <end position="19"/>
    </location>
</feature>
<evidence type="ECO:0000313" key="2">
    <source>
        <dbReference type="EMBL" id="GFD38697.1"/>
    </source>
</evidence>
<feature type="non-terminal residue" evidence="2">
    <location>
        <position position="1"/>
    </location>
</feature>
<evidence type="ECO:0000256" key="1">
    <source>
        <dbReference type="SAM" id="MobiDB-lite"/>
    </source>
</evidence>
<dbReference type="EMBL" id="BKCJ011504452">
    <property type="protein sequence ID" value="GFD38697.1"/>
    <property type="molecule type" value="Genomic_DNA"/>
</dbReference>
<gene>
    <name evidence="2" type="ORF">Tci_910666</name>
</gene>
<feature type="region of interest" description="Disordered" evidence="1">
    <location>
        <begin position="58"/>
        <end position="90"/>
    </location>
</feature>
<sequence length="90" mass="8942">VASAAAAAVGGRGRVASGASGPGYRGARVRGHAGVTAAVPFQQAYSAARNTPATELGRAALGSLGPPRGWQRPRHPLRATHSGTGSHYAS</sequence>
<name>A0A699VU06_TANCI</name>